<proteinExistence type="predicted"/>
<name>A0ABQ6CM83_9HYPH</name>
<sequence length="89" mass="9543">MSIIERPIGGEPVCVTNARQIHLGRGSSDPALKNATVAVQAGLKTRPRQPLRPALADHREIVVAADLSALERDLQPVEGRGIRMSGAER</sequence>
<evidence type="ECO:0000313" key="1">
    <source>
        <dbReference type="EMBL" id="GLS20869.1"/>
    </source>
</evidence>
<dbReference type="EMBL" id="BSPC01000036">
    <property type="protein sequence ID" value="GLS20869.1"/>
    <property type="molecule type" value="Genomic_DNA"/>
</dbReference>
<keyword evidence="2" id="KW-1185">Reference proteome</keyword>
<reference evidence="2" key="1">
    <citation type="journal article" date="2019" name="Int. J. Syst. Evol. Microbiol.">
        <title>The Global Catalogue of Microorganisms (GCM) 10K type strain sequencing project: providing services to taxonomists for standard genome sequencing and annotation.</title>
        <authorList>
            <consortium name="The Broad Institute Genomics Platform"/>
            <consortium name="The Broad Institute Genome Sequencing Center for Infectious Disease"/>
            <person name="Wu L."/>
            <person name="Ma J."/>
        </authorList>
    </citation>
    <scope>NUCLEOTIDE SEQUENCE [LARGE SCALE GENOMIC DNA]</scope>
    <source>
        <strain evidence="2">NBRC 101365</strain>
    </source>
</reference>
<accession>A0ABQ6CM83</accession>
<evidence type="ECO:0000313" key="2">
    <source>
        <dbReference type="Proteomes" id="UP001156882"/>
    </source>
</evidence>
<dbReference type="Proteomes" id="UP001156882">
    <property type="component" value="Unassembled WGS sequence"/>
</dbReference>
<comment type="caution">
    <text evidence="1">The sequence shown here is derived from an EMBL/GenBank/DDBJ whole genome shotgun (WGS) entry which is preliminary data.</text>
</comment>
<protein>
    <submittedName>
        <fullName evidence="1">Uncharacterized protein</fullName>
    </submittedName>
</protein>
<organism evidence="1 2">
    <name type="scientific">Labrys miyagiensis</name>
    <dbReference type="NCBI Taxonomy" id="346912"/>
    <lineage>
        <taxon>Bacteria</taxon>
        <taxon>Pseudomonadati</taxon>
        <taxon>Pseudomonadota</taxon>
        <taxon>Alphaproteobacteria</taxon>
        <taxon>Hyphomicrobiales</taxon>
        <taxon>Xanthobacteraceae</taxon>
        <taxon>Labrys</taxon>
    </lineage>
</organism>
<gene>
    <name evidence="1" type="ORF">GCM10007874_38860</name>
</gene>